<feature type="domain" description="HNH nuclease" evidence="1">
    <location>
        <begin position="56"/>
        <end position="98"/>
    </location>
</feature>
<name>A0A2H5BPP8_9CAUD</name>
<dbReference type="Pfam" id="PF13392">
    <property type="entry name" value="HNH_3"/>
    <property type="match status" value="1"/>
</dbReference>
<evidence type="ECO:0000259" key="1">
    <source>
        <dbReference type="Pfam" id="PF13392"/>
    </source>
</evidence>
<keyword evidence="2" id="KW-0255">Endonuclease</keyword>
<gene>
    <name evidence="2" type="ORF">CPT_Mutine_172</name>
</gene>
<sequence>MLTQQSLKEILHYNEDTGWFTWLVDRGGTAKAGTRAGSLKPDGYRAIRIGDKKYLEHRLAFLYKTGSWPKKLVDHKNRIRDDNRWLNLRESNKSQNAVNTDLYSHNTTGARGVFRYKGRWCVQIRVDGKYRSFGYYNEFEEAKEMADKVYKDLFGEFYQG</sequence>
<dbReference type="GO" id="GO:0004519">
    <property type="term" value="F:endonuclease activity"/>
    <property type="evidence" value="ECO:0007669"/>
    <property type="project" value="UniProtKB-KW"/>
</dbReference>
<keyword evidence="2" id="KW-0378">Hydrolase</keyword>
<keyword evidence="2" id="KW-0540">Nuclease</keyword>
<organism evidence="2 3">
    <name type="scientific">Salmonella phage Mutine</name>
    <dbReference type="NCBI Taxonomy" id="2054274"/>
    <lineage>
        <taxon>Viruses</taxon>
        <taxon>Duplodnaviria</taxon>
        <taxon>Heunggongvirae</taxon>
        <taxon>Uroviricota</taxon>
        <taxon>Caudoviricetes</taxon>
        <taxon>Pantevenvirales</taxon>
        <taxon>Ackermannviridae</taxon>
        <taxon>Cvivirinae</taxon>
        <taxon>Kuttervirus</taxon>
        <taxon>Kuttervirus mutine</taxon>
    </lineage>
</organism>
<dbReference type="InterPro" id="IPR044925">
    <property type="entry name" value="His-Me_finger_sf"/>
</dbReference>
<keyword evidence="3" id="KW-1185">Reference proteome</keyword>
<dbReference type="Gene3D" id="3.90.75.20">
    <property type="match status" value="1"/>
</dbReference>
<protein>
    <submittedName>
        <fullName evidence="2">Putative HNH endonuclease</fullName>
    </submittedName>
</protein>
<reference evidence="3" key="1">
    <citation type="submission" date="2017-11" db="EMBL/GenBank/DDBJ databases">
        <title>Complete genome of Salmonella Myophage Mutine.</title>
        <authorList>
            <person name="Gutierrez J."/>
            <person name="Xie Y."/>
            <person name="Gill J.J."/>
            <person name="Liu M."/>
        </authorList>
    </citation>
    <scope>NUCLEOTIDE SEQUENCE [LARGE SCALE GENOMIC DNA]</scope>
</reference>
<evidence type="ECO:0000313" key="3">
    <source>
        <dbReference type="Proteomes" id="UP000240732"/>
    </source>
</evidence>
<accession>A0A2H5BPP8</accession>
<dbReference type="Proteomes" id="UP000240732">
    <property type="component" value="Segment"/>
</dbReference>
<dbReference type="GO" id="GO:0003677">
    <property type="term" value="F:DNA binding"/>
    <property type="evidence" value="ECO:0007669"/>
    <property type="project" value="InterPro"/>
</dbReference>
<dbReference type="SUPFAM" id="SSF54171">
    <property type="entry name" value="DNA-binding domain"/>
    <property type="match status" value="1"/>
</dbReference>
<dbReference type="InterPro" id="IPR003615">
    <property type="entry name" value="HNH_nuc"/>
</dbReference>
<dbReference type="SUPFAM" id="SSF54060">
    <property type="entry name" value="His-Me finger endonucleases"/>
    <property type="match status" value="1"/>
</dbReference>
<evidence type="ECO:0000313" key="2">
    <source>
        <dbReference type="EMBL" id="AUG88304.1"/>
    </source>
</evidence>
<dbReference type="EMBL" id="MG428992">
    <property type="protein sequence ID" value="AUG88304.1"/>
    <property type="molecule type" value="Genomic_DNA"/>
</dbReference>
<dbReference type="InterPro" id="IPR016177">
    <property type="entry name" value="DNA-bd_dom_sf"/>
</dbReference>
<proteinExistence type="predicted"/>